<feature type="transmembrane region" description="Helical" evidence="6">
    <location>
        <begin position="181"/>
        <end position="199"/>
    </location>
</feature>
<accession>A0A517YNG9</accession>
<evidence type="ECO:0000313" key="9">
    <source>
        <dbReference type="Proteomes" id="UP000315017"/>
    </source>
</evidence>
<dbReference type="KEGG" id="aagg:ETAA8_69280"/>
<feature type="domain" description="Major facilitator superfamily (MFS) profile" evidence="7">
    <location>
        <begin position="28"/>
        <end position="469"/>
    </location>
</feature>
<feature type="transmembrane region" description="Helical" evidence="6">
    <location>
        <begin position="62"/>
        <end position="81"/>
    </location>
</feature>
<dbReference type="InterPro" id="IPR020846">
    <property type="entry name" value="MFS_dom"/>
</dbReference>
<evidence type="ECO:0000256" key="3">
    <source>
        <dbReference type="ARBA" id="ARBA00022692"/>
    </source>
</evidence>
<evidence type="ECO:0000259" key="7">
    <source>
        <dbReference type="PROSITE" id="PS50850"/>
    </source>
</evidence>
<gene>
    <name evidence="8" type="primary">stp_2</name>
    <name evidence="8" type="ORF">ETAA8_69280</name>
</gene>
<feature type="transmembrane region" description="Helical" evidence="6">
    <location>
        <begin position="153"/>
        <end position="175"/>
    </location>
</feature>
<evidence type="ECO:0000313" key="8">
    <source>
        <dbReference type="EMBL" id="QDU31768.1"/>
    </source>
</evidence>
<feature type="transmembrane region" description="Helical" evidence="6">
    <location>
        <begin position="433"/>
        <end position="454"/>
    </location>
</feature>
<evidence type="ECO:0000256" key="4">
    <source>
        <dbReference type="ARBA" id="ARBA00022989"/>
    </source>
</evidence>
<dbReference type="InterPro" id="IPR036259">
    <property type="entry name" value="MFS_trans_sf"/>
</dbReference>
<feature type="transmembrane region" description="Helical" evidence="6">
    <location>
        <begin position="117"/>
        <end position="141"/>
    </location>
</feature>
<feature type="transmembrane region" description="Helical" evidence="6">
    <location>
        <begin position="296"/>
        <end position="320"/>
    </location>
</feature>
<evidence type="ECO:0000256" key="5">
    <source>
        <dbReference type="ARBA" id="ARBA00023136"/>
    </source>
</evidence>
<feature type="transmembrane region" description="Helical" evidence="6">
    <location>
        <begin position="211"/>
        <end position="230"/>
    </location>
</feature>
<dbReference type="PROSITE" id="PS50850">
    <property type="entry name" value="MFS"/>
    <property type="match status" value="1"/>
</dbReference>
<keyword evidence="5 6" id="KW-0472">Membrane</keyword>
<protein>
    <submittedName>
        <fullName evidence="8">Multidrug resistance protein stp</fullName>
    </submittedName>
</protein>
<dbReference type="GO" id="GO:0016020">
    <property type="term" value="C:membrane"/>
    <property type="evidence" value="ECO:0007669"/>
    <property type="project" value="UniProtKB-SubCell"/>
</dbReference>
<dbReference type="Proteomes" id="UP000315017">
    <property type="component" value="Chromosome"/>
</dbReference>
<comment type="subcellular location">
    <subcellularLocation>
        <location evidence="1">Membrane</location>
        <topology evidence="1">Multi-pass membrane protein</topology>
    </subcellularLocation>
</comment>
<dbReference type="AlphaFoldDB" id="A0A517YNG9"/>
<dbReference type="CDD" id="cd17321">
    <property type="entry name" value="MFS_MMR_MDR_like"/>
    <property type="match status" value="1"/>
</dbReference>
<dbReference type="Gene3D" id="1.20.1250.20">
    <property type="entry name" value="MFS general substrate transporter like domains"/>
    <property type="match status" value="2"/>
</dbReference>
<evidence type="ECO:0000256" key="6">
    <source>
        <dbReference type="SAM" id="Phobius"/>
    </source>
</evidence>
<evidence type="ECO:0000256" key="1">
    <source>
        <dbReference type="ARBA" id="ARBA00004141"/>
    </source>
</evidence>
<keyword evidence="9" id="KW-1185">Reference proteome</keyword>
<dbReference type="Pfam" id="PF07690">
    <property type="entry name" value="MFS_1"/>
    <property type="match status" value="1"/>
</dbReference>
<dbReference type="PANTHER" id="PTHR42718">
    <property type="entry name" value="MAJOR FACILITATOR SUPERFAMILY MULTIDRUG TRANSPORTER MFSC"/>
    <property type="match status" value="1"/>
</dbReference>
<keyword evidence="4 6" id="KW-1133">Transmembrane helix</keyword>
<organism evidence="8 9">
    <name type="scientific">Anatilimnocola aggregata</name>
    <dbReference type="NCBI Taxonomy" id="2528021"/>
    <lineage>
        <taxon>Bacteria</taxon>
        <taxon>Pseudomonadati</taxon>
        <taxon>Planctomycetota</taxon>
        <taxon>Planctomycetia</taxon>
        <taxon>Pirellulales</taxon>
        <taxon>Pirellulaceae</taxon>
        <taxon>Anatilimnocola</taxon>
    </lineage>
</organism>
<evidence type="ECO:0000256" key="2">
    <source>
        <dbReference type="ARBA" id="ARBA00022448"/>
    </source>
</evidence>
<sequence>MSKKSNSKASVSQASHLDDDEAKESWVPMIVIAMGQMLMSFNVAALPVSMGGMVASFDTPPTTVGTAIVMYSLGVSGFIMLGGKLGQRFGSKTFFQIAVAMFLAAMIMMVASPTAVIMLAAQGLAGFAGAALVPTLVVLIANHYRGKQQAQAVGWLGSARAIAGVLAFVTVGFLAAINWRLGFGLLIVHAAAILLLSFKLKPSAGNPDVKIDFLGVLLSATAIICITFGFNNLRNWGLLLARDAAPFDLLGVSPAPILIVIGLVIGTGFLVWTHRHAFGGGTPLLSLEVIDAPREWAAAATLFVIVGTEAAINFSVPLYIQIVQGSSSMATSIAMMPFMLTVFFTAILIVRFYDRFSPRTIARTAFVLVAAGTLWLAFVVSNDWNVVPVIIGLITVGLGQGALVTLLFNVLVTSAPKTLAADVGSLRGVTQNLAAAVGTALMGTLLVGLLASMIHSNVIDNPKISPEFKQTELASQFDLNNINFIRNDQLKERLGQTAASPEQVDEVVRINSESRLRALKIGFVVLAGLSLLSIFPCSWLPGYTPGNVPGNAAPNSDKQK</sequence>
<feature type="transmembrane region" description="Helical" evidence="6">
    <location>
        <begin position="250"/>
        <end position="272"/>
    </location>
</feature>
<feature type="transmembrane region" description="Helical" evidence="6">
    <location>
        <begin position="332"/>
        <end position="353"/>
    </location>
</feature>
<name>A0A517YNG9_9BACT</name>
<dbReference type="InterPro" id="IPR011701">
    <property type="entry name" value="MFS"/>
</dbReference>
<dbReference type="PANTHER" id="PTHR42718:SF9">
    <property type="entry name" value="MAJOR FACILITATOR SUPERFAMILY MULTIDRUG TRANSPORTER MFSC"/>
    <property type="match status" value="1"/>
</dbReference>
<feature type="transmembrane region" description="Helical" evidence="6">
    <location>
        <begin position="521"/>
        <end position="540"/>
    </location>
</feature>
<dbReference type="EMBL" id="CP036274">
    <property type="protein sequence ID" value="QDU31768.1"/>
    <property type="molecule type" value="Genomic_DNA"/>
</dbReference>
<keyword evidence="2" id="KW-0813">Transport</keyword>
<dbReference type="OrthoDB" id="9781976at2"/>
<feature type="transmembrane region" description="Helical" evidence="6">
    <location>
        <begin position="386"/>
        <end position="412"/>
    </location>
</feature>
<dbReference type="GO" id="GO:0022857">
    <property type="term" value="F:transmembrane transporter activity"/>
    <property type="evidence" value="ECO:0007669"/>
    <property type="project" value="InterPro"/>
</dbReference>
<feature type="transmembrane region" description="Helical" evidence="6">
    <location>
        <begin position="360"/>
        <end position="380"/>
    </location>
</feature>
<proteinExistence type="predicted"/>
<feature type="transmembrane region" description="Helical" evidence="6">
    <location>
        <begin position="26"/>
        <end position="50"/>
    </location>
</feature>
<dbReference type="SUPFAM" id="SSF103473">
    <property type="entry name" value="MFS general substrate transporter"/>
    <property type="match status" value="1"/>
</dbReference>
<dbReference type="RefSeq" id="WP_145099454.1">
    <property type="nucleotide sequence ID" value="NZ_CP036274.1"/>
</dbReference>
<reference evidence="8 9" key="1">
    <citation type="submission" date="2019-02" db="EMBL/GenBank/DDBJ databases">
        <title>Deep-cultivation of Planctomycetes and their phenomic and genomic characterization uncovers novel biology.</title>
        <authorList>
            <person name="Wiegand S."/>
            <person name="Jogler M."/>
            <person name="Boedeker C."/>
            <person name="Pinto D."/>
            <person name="Vollmers J."/>
            <person name="Rivas-Marin E."/>
            <person name="Kohn T."/>
            <person name="Peeters S.H."/>
            <person name="Heuer A."/>
            <person name="Rast P."/>
            <person name="Oberbeckmann S."/>
            <person name="Bunk B."/>
            <person name="Jeske O."/>
            <person name="Meyerdierks A."/>
            <person name="Storesund J.E."/>
            <person name="Kallscheuer N."/>
            <person name="Luecker S."/>
            <person name="Lage O.M."/>
            <person name="Pohl T."/>
            <person name="Merkel B.J."/>
            <person name="Hornburger P."/>
            <person name="Mueller R.-W."/>
            <person name="Bruemmer F."/>
            <person name="Labrenz M."/>
            <person name="Spormann A.M."/>
            <person name="Op den Camp H."/>
            <person name="Overmann J."/>
            <person name="Amann R."/>
            <person name="Jetten M.S.M."/>
            <person name="Mascher T."/>
            <person name="Medema M.H."/>
            <person name="Devos D.P."/>
            <person name="Kaster A.-K."/>
            <person name="Ovreas L."/>
            <person name="Rohde M."/>
            <person name="Galperin M.Y."/>
            <person name="Jogler C."/>
        </authorList>
    </citation>
    <scope>NUCLEOTIDE SEQUENCE [LARGE SCALE GENOMIC DNA]</scope>
    <source>
        <strain evidence="8 9">ETA_A8</strain>
    </source>
</reference>
<feature type="transmembrane region" description="Helical" evidence="6">
    <location>
        <begin position="93"/>
        <end position="111"/>
    </location>
</feature>
<keyword evidence="3 6" id="KW-0812">Transmembrane</keyword>